<feature type="compositionally biased region" description="Basic residues" evidence="1">
    <location>
        <begin position="91"/>
        <end position="112"/>
    </location>
</feature>
<reference evidence="2" key="1">
    <citation type="journal article" date="2020" name="J. ISSAAS">
        <title>Identification of Adomavirus Virion Proteins.</title>
        <authorList>
            <person name="Welch N.L."/>
            <person name="Tisza M.J."/>
            <person name="Starrett G.J."/>
            <person name="Belford A.K."/>
            <person name="Pastrana D.V."/>
            <person name="Pang Y.-Y.S."/>
            <person name="Schiller J.T."/>
            <person name="An P."/>
            <person name="Cantolupo P.G."/>
            <person name="Pipas J.M."/>
            <person name="Koda S."/>
            <person name="Subramaniam K."/>
            <person name="Waltzek T.B."/>
            <person name="Bian C."/>
            <person name="Shi Q."/>
            <person name="Ruan Z."/>
            <person name="Ng T.F.F."/>
            <person name="Buck C.B."/>
        </authorList>
    </citation>
    <scope>NUCLEOTIDE SEQUENCE</scope>
    <source>
        <strain evidence="2">4278</strain>
    </source>
</reference>
<evidence type="ECO:0000313" key="2">
    <source>
        <dbReference type="EMBL" id="DAC81207.1"/>
    </source>
</evidence>
<feature type="compositionally biased region" description="Pro residues" evidence="1">
    <location>
        <begin position="243"/>
        <end position="253"/>
    </location>
</feature>
<proteinExistence type="predicted"/>
<feature type="region of interest" description="Disordered" evidence="1">
    <location>
        <begin position="26"/>
        <end position="70"/>
    </location>
</feature>
<organism evidence="2">
    <name type="scientific">Swordtail adomavirus 2</name>
    <dbReference type="NCBI Taxonomy" id="2609877"/>
    <lineage>
        <taxon>Viruses</taxon>
        <taxon>Adomaviruses</taxon>
    </lineage>
</organism>
<evidence type="ECO:0000256" key="1">
    <source>
        <dbReference type="SAM" id="MobiDB-lite"/>
    </source>
</evidence>
<feature type="region of interest" description="Disordered" evidence="1">
    <location>
        <begin position="86"/>
        <end position="115"/>
    </location>
</feature>
<feature type="compositionally biased region" description="Low complexity" evidence="1">
    <location>
        <begin position="374"/>
        <end position="385"/>
    </location>
</feature>
<dbReference type="EMBL" id="BK011021">
    <property type="protein sequence ID" value="DAC81207.1"/>
    <property type="molecule type" value="Genomic_DNA"/>
</dbReference>
<sequence length="511" mass="56287">MLICYKIHVFILLLLCFVRAQEHLHKMQTRSKRRPAQSKTRPRKNKPKAIVPVTKTRKKPTKAPDPIQTPAGKTEVVLQVALPIRVEPAKQKGKPQKKKKIKKTNLKKKPPNIRKLIPTSKGVKKVKPSGKKRPRVRKPSLFTTKTVKTLDDIRRQLRNTPRTYYRPVIHNVNNNTLSASDRVPGLPSPPPAVPVPATAPSFFSQTARKVLIPLAAPVAALALGPVAGAVTSAISQYATGNPTPSPDEGPSPAPESSLLGNAYTALSSVASILPSVVTGLSGVYKALRGGRSKLSYRKGHVVFLGSRRQLHRVHKGREAPKPKAHKSIPLLRRETPSDFHKLAKLIEEASSRKQNTDPDEDFRTPPSTPSWFVPKRPLSPTSTPLPLTPPSKRRAWIPPVTDAIPEYAPYPPSQAGMPPAPPPPPPPPPLMLTPQTDFKRTKIIDPAVHKKALEKMLDSPPVITLDQLRNARLRPSSNRVLRDPLPQPETLHTSLMKAIHNSGTMWGRTPL</sequence>
<feature type="region of interest" description="Disordered" evidence="1">
    <location>
        <begin position="238"/>
        <end position="257"/>
    </location>
</feature>
<feature type="compositionally biased region" description="Basic residues" evidence="1">
    <location>
        <begin position="26"/>
        <end position="47"/>
    </location>
</feature>
<feature type="region of interest" description="Disordered" evidence="1">
    <location>
        <begin position="349"/>
        <end position="396"/>
    </location>
</feature>
<accession>A0A6F9F0J1</accession>
<name>A0A6F9F0J1_9VIRU</name>
<protein>
    <submittedName>
        <fullName evidence="2">LO1-3</fullName>
    </submittedName>
</protein>